<reference evidence="3" key="1">
    <citation type="submission" date="2006-08" db="EMBL/GenBank/DDBJ databases">
        <title>Complete sequence of Alkalilimnicola ehrilichei MLHE-1.</title>
        <authorList>
            <person name="Copeland A."/>
            <person name="Lucas S."/>
            <person name="Lapidus A."/>
            <person name="Barry K."/>
            <person name="Detter J.C."/>
            <person name="Glavina del Rio T."/>
            <person name="Hammon N."/>
            <person name="Israni S."/>
            <person name="Dalin E."/>
            <person name="Tice H."/>
            <person name="Pitluck S."/>
            <person name="Sims D."/>
            <person name="Brettin T."/>
            <person name="Bruce D."/>
            <person name="Han C."/>
            <person name="Tapia R."/>
            <person name="Gilna P."/>
            <person name="Schmutz J."/>
            <person name="Larimer F."/>
            <person name="Land M."/>
            <person name="Hauser L."/>
            <person name="Kyrpides N."/>
            <person name="Mikhailova N."/>
            <person name="Oremland R.S."/>
            <person name="Hoeft S.E."/>
            <person name="Switzer-Blum J."/>
            <person name="Kulp T."/>
            <person name="King G."/>
            <person name="Tabita R."/>
            <person name="Witte B."/>
            <person name="Santini J.M."/>
            <person name="Basu P."/>
            <person name="Hollibaugh J.T."/>
            <person name="Xie G."/>
            <person name="Stolz J.F."/>
            <person name="Richardson P."/>
        </authorList>
    </citation>
    <scope>NUCLEOTIDE SEQUENCE [LARGE SCALE GENOMIC DNA]</scope>
    <source>
        <strain evidence="3">ATCC BAA-1101 / DSM 17681 / MLHE-1</strain>
    </source>
</reference>
<dbReference type="eggNOG" id="ENOG5033X6G">
    <property type="taxonomic scope" value="Bacteria"/>
</dbReference>
<dbReference type="EMBL" id="CP000453">
    <property type="protein sequence ID" value="ABI55456.1"/>
    <property type="molecule type" value="Genomic_DNA"/>
</dbReference>
<keyword evidence="1" id="KW-0472">Membrane</keyword>
<name>Q0ACI1_ALKEH</name>
<proteinExistence type="predicted"/>
<dbReference type="OrthoDB" id="9255770at2"/>
<dbReference type="KEGG" id="aeh:Mlg_0099"/>
<keyword evidence="1" id="KW-1133">Transmembrane helix</keyword>
<keyword evidence="1" id="KW-0812">Transmembrane</keyword>
<organism evidence="2 3">
    <name type="scientific">Alkalilimnicola ehrlichii (strain ATCC BAA-1101 / DSM 17681 / MLHE-1)</name>
    <dbReference type="NCBI Taxonomy" id="187272"/>
    <lineage>
        <taxon>Bacteria</taxon>
        <taxon>Pseudomonadati</taxon>
        <taxon>Pseudomonadota</taxon>
        <taxon>Gammaproteobacteria</taxon>
        <taxon>Chromatiales</taxon>
        <taxon>Ectothiorhodospiraceae</taxon>
        <taxon>Alkalilimnicola</taxon>
    </lineage>
</organism>
<sequence length="262" mass="30215">MREWIRQYVERIVMDAISEEVYQELDPGTLSEISVQVSLFVTNILLSVAGGLVVAVVAYALVSRHQAKSAQVTREIERQRLLHDLEADHSRISSEASVWFPEGRERFHGNRAYSFVVAMTREVCWLAPDTIRYDWSRGKRHVAVSEDGVLVDSATLHEALFWFRRLHRAFRAGLLYRSDLYDLWRQILPFTTDRRYDFLVAYFGGQARRGDEDVLAVRAVATEVIRYCQSKGKQVPLDYLSGRVDDAFVQSLPRKLMAHFST</sequence>
<evidence type="ECO:0000313" key="2">
    <source>
        <dbReference type="EMBL" id="ABI55456.1"/>
    </source>
</evidence>
<dbReference type="RefSeq" id="WP_011627852.1">
    <property type="nucleotide sequence ID" value="NC_008340.1"/>
</dbReference>
<protein>
    <submittedName>
        <fullName evidence="2">Uncharacterized protein</fullName>
    </submittedName>
</protein>
<evidence type="ECO:0000313" key="3">
    <source>
        <dbReference type="Proteomes" id="UP000001962"/>
    </source>
</evidence>
<dbReference type="Proteomes" id="UP000001962">
    <property type="component" value="Chromosome"/>
</dbReference>
<gene>
    <name evidence="2" type="ordered locus">Mlg_0099</name>
</gene>
<evidence type="ECO:0000256" key="1">
    <source>
        <dbReference type="SAM" id="Phobius"/>
    </source>
</evidence>
<feature type="transmembrane region" description="Helical" evidence="1">
    <location>
        <begin position="37"/>
        <end position="62"/>
    </location>
</feature>
<dbReference type="HOGENOM" id="CLU_1060229_0_0_6"/>
<accession>Q0ACI1</accession>
<dbReference type="AlphaFoldDB" id="Q0ACI1"/>
<keyword evidence="3" id="KW-1185">Reference proteome</keyword>